<dbReference type="SUPFAM" id="SSF50621">
    <property type="entry name" value="Alanine racemase C-terminal domain-like"/>
    <property type="match status" value="1"/>
</dbReference>
<dbReference type="SMART" id="SM01005">
    <property type="entry name" value="Ala_racemase_C"/>
    <property type="match status" value="1"/>
</dbReference>
<feature type="non-terminal residue" evidence="5">
    <location>
        <position position="1"/>
    </location>
</feature>
<proteinExistence type="predicted"/>
<keyword evidence="3" id="KW-0413">Isomerase</keyword>
<dbReference type="GO" id="GO:0008784">
    <property type="term" value="F:alanine racemase activity"/>
    <property type="evidence" value="ECO:0007669"/>
    <property type="project" value="UniProtKB-ARBA"/>
</dbReference>
<reference evidence="5 6" key="1">
    <citation type="submission" date="2018-10" db="EMBL/GenBank/DDBJ databases">
        <title>Draft genome sequence of Bacillus salarius IM0101, isolated from a hypersaline soil in Inner Mongolia, China.</title>
        <authorList>
            <person name="Yamprayoonswat W."/>
            <person name="Boonvisut S."/>
            <person name="Jumpathong W."/>
            <person name="Sittihan S."/>
            <person name="Ruangsuj P."/>
            <person name="Wanthongcharoen S."/>
            <person name="Thongpramul N."/>
            <person name="Pimmason S."/>
            <person name="Yu B."/>
            <person name="Yasawong M."/>
        </authorList>
    </citation>
    <scope>NUCLEOTIDE SEQUENCE [LARGE SCALE GENOMIC DNA]</scope>
    <source>
        <strain evidence="5 6">IM0101</strain>
    </source>
</reference>
<evidence type="ECO:0000313" key="6">
    <source>
        <dbReference type="Proteomes" id="UP000275076"/>
    </source>
</evidence>
<evidence type="ECO:0000256" key="1">
    <source>
        <dbReference type="ARBA" id="ARBA00001933"/>
    </source>
</evidence>
<sequence>MMIKLPEHTPVGTKVTLIGEQGDERITILDAARRLGTITYEIPCMISGRVPRRYNF</sequence>
<evidence type="ECO:0000256" key="2">
    <source>
        <dbReference type="ARBA" id="ARBA00022898"/>
    </source>
</evidence>
<dbReference type="AlphaFoldDB" id="A0A3R9P152"/>
<gene>
    <name evidence="5" type="ORF">D7Z54_35520</name>
</gene>
<dbReference type="InterPro" id="IPR009006">
    <property type="entry name" value="Ala_racemase/Decarboxylase_C"/>
</dbReference>
<name>A0A3R9P152_9BACI</name>
<keyword evidence="2" id="KW-0663">Pyridoxal phosphate</keyword>
<dbReference type="Gene3D" id="2.40.37.10">
    <property type="entry name" value="Lyase, Ornithine Decarboxylase, Chain A, domain 1"/>
    <property type="match status" value="1"/>
</dbReference>
<accession>A0A3R9P152</accession>
<evidence type="ECO:0000313" key="5">
    <source>
        <dbReference type="EMBL" id="RSL28665.1"/>
    </source>
</evidence>
<evidence type="ECO:0000259" key="4">
    <source>
        <dbReference type="SMART" id="SM01005"/>
    </source>
</evidence>
<dbReference type="EMBL" id="RBVX01000291">
    <property type="protein sequence ID" value="RSL28665.1"/>
    <property type="molecule type" value="Genomic_DNA"/>
</dbReference>
<dbReference type="Proteomes" id="UP000275076">
    <property type="component" value="Unassembled WGS sequence"/>
</dbReference>
<keyword evidence="6" id="KW-1185">Reference proteome</keyword>
<feature type="domain" description="Alanine racemase C-terminal" evidence="4">
    <location>
        <begin position="1"/>
        <end position="55"/>
    </location>
</feature>
<protein>
    <submittedName>
        <fullName evidence="5">Alanine racemase</fullName>
    </submittedName>
</protein>
<dbReference type="Pfam" id="PF00842">
    <property type="entry name" value="Ala_racemase_C"/>
    <property type="match status" value="1"/>
</dbReference>
<organism evidence="5 6">
    <name type="scientific">Salibacterium salarium</name>
    <dbReference type="NCBI Taxonomy" id="284579"/>
    <lineage>
        <taxon>Bacteria</taxon>
        <taxon>Bacillati</taxon>
        <taxon>Bacillota</taxon>
        <taxon>Bacilli</taxon>
        <taxon>Bacillales</taxon>
        <taxon>Bacillaceae</taxon>
    </lineage>
</organism>
<dbReference type="InterPro" id="IPR011079">
    <property type="entry name" value="Ala_racemase_C"/>
</dbReference>
<comment type="caution">
    <text evidence="5">The sequence shown here is derived from an EMBL/GenBank/DDBJ whole genome shotgun (WGS) entry which is preliminary data.</text>
</comment>
<evidence type="ECO:0000256" key="3">
    <source>
        <dbReference type="ARBA" id="ARBA00023235"/>
    </source>
</evidence>
<comment type="cofactor">
    <cofactor evidence="1">
        <name>pyridoxal 5'-phosphate</name>
        <dbReference type="ChEBI" id="CHEBI:597326"/>
    </cofactor>
</comment>
<dbReference type="RefSeq" id="WP_281280643.1">
    <property type="nucleotide sequence ID" value="NZ_RBVX01000291.1"/>
</dbReference>